<feature type="compositionally biased region" description="Gly residues" evidence="1">
    <location>
        <begin position="263"/>
        <end position="278"/>
    </location>
</feature>
<feature type="compositionally biased region" description="Acidic residues" evidence="1">
    <location>
        <begin position="234"/>
        <end position="246"/>
    </location>
</feature>
<feature type="transmembrane region" description="Helical" evidence="2">
    <location>
        <begin position="114"/>
        <end position="135"/>
    </location>
</feature>
<feature type="compositionally biased region" description="Low complexity" evidence="1">
    <location>
        <begin position="164"/>
        <end position="185"/>
    </location>
</feature>
<proteinExistence type="predicted"/>
<evidence type="ECO:0000313" key="5">
    <source>
        <dbReference type="Proteomes" id="UP000324065"/>
    </source>
</evidence>
<name>A0A5M6IEC6_9PROT</name>
<feature type="compositionally biased region" description="Low complexity" evidence="1">
    <location>
        <begin position="198"/>
        <end position="233"/>
    </location>
</feature>
<evidence type="ECO:0000259" key="3">
    <source>
        <dbReference type="Pfam" id="PF13464"/>
    </source>
</evidence>
<organism evidence="4 5">
    <name type="scientific">Roseospira marina</name>
    <dbReference type="NCBI Taxonomy" id="140057"/>
    <lineage>
        <taxon>Bacteria</taxon>
        <taxon>Pseudomonadati</taxon>
        <taxon>Pseudomonadota</taxon>
        <taxon>Alphaproteobacteria</taxon>
        <taxon>Rhodospirillales</taxon>
        <taxon>Rhodospirillaceae</taxon>
        <taxon>Roseospira</taxon>
    </lineage>
</organism>
<comment type="caution">
    <text evidence="4">The sequence shown here is derived from an EMBL/GenBank/DDBJ whole genome shotgun (WGS) entry which is preliminary data.</text>
</comment>
<feature type="compositionally biased region" description="Low complexity" evidence="1">
    <location>
        <begin position="370"/>
        <end position="386"/>
    </location>
</feature>
<feature type="compositionally biased region" description="Low complexity" evidence="1">
    <location>
        <begin position="326"/>
        <end position="363"/>
    </location>
</feature>
<sequence>MANSAERLNPNSEFIPTDHVGVLLQEARLRSGQDLRIVADDLRIKYHHLLAIEAGHFEDLPGSTYVVGFIRAYAEYLGLDAEEIVRRHKDGPAPRSAAPHLDFPSPANDSGVPAGALLLVALILAGCAYGVWYWMSSSNTSIAELIPEIPAQLAELIGSDDDTTSGPEAPAPETAPDATPGTDPAGQTIPGESTRGADGTQQAPGTPQGQTTTPPAADAPTGGLAALSPTTPDAAEDATEDGDDATIDPVPDAVPDAVQDGEGAVGEGPVGDGRGGEVPGRAVTDNGRPVPPAPPEPAVSDAGPDASADPMTDTAEEPAPSGGAESPSDSADAPVEAADAVAPETPAETPAEPAEATADAVPTLPEPETPDTATTEPPEVPTPEATEAAEEPAAEDPPPAYVGRAAPSDVAQAAGASRIVLRANQDSWIQLRQGGELVVRRLLRRGDVYAVPGDGTYALNTSNAGGLEVYVDGRRVRNIGPVGAPRNGVRLSPSALN</sequence>
<dbReference type="Pfam" id="PF13464">
    <property type="entry name" value="RodZ_C"/>
    <property type="match status" value="1"/>
</dbReference>
<dbReference type="Proteomes" id="UP000324065">
    <property type="component" value="Unassembled WGS sequence"/>
</dbReference>
<evidence type="ECO:0000256" key="1">
    <source>
        <dbReference type="SAM" id="MobiDB-lite"/>
    </source>
</evidence>
<feature type="region of interest" description="Disordered" evidence="1">
    <location>
        <begin position="158"/>
        <end position="404"/>
    </location>
</feature>
<dbReference type="Pfam" id="PF13413">
    <property type="entry name" value="HTH_25"/>
    <property type="match status" value="1"/>
</dbReference>
<dbReference type="InterPro" id="IPR025194">
    <property type="entry name" value="RodZ-like_C"/>
</dbReference>
<gene>
    <name evidence="4" type="ORF">F1188_06175</name>
</gene>
<dbReference type="EMBL" id="VWPJ01000004">
    <property type="protein sequence ID" value="KAA5606452.1"/>
    <property type="molecule type" value="Genomic_DNA"/>
</dbReference>
<keyword evidence="2" id="KW-1133">Transmembrane helix</keyword>
<reference evidence="4 5" key="1">
    <citation type="submission" date="2019-09" db="EMBL/GenBank/DDBJ databases">
        <title>Genome sequence of Roseospira marina, one of the more divergent members of the non-sulfur purple photosynthetic bacterial family, the Rhodospirillaceae.</title>
        <authorList>
            <person name="Meyer T."/>
            <person name="Kyndt J."/>
        </authorList>
    </citation>
    <scope>NUCLEOTIDE SEQUENCE [LARGE SCALE GENOMIC DNA]</scope>
    <source>
        <strain evidence="4 5">DSM 15113</strain>
    </source>
</reference>
<feature type="domain" description="Cytoskeleton protein RodZ-like C-terminal" evidence="3">
    <location>
        <begin position="420"/>
        <end position="477"/>
    </location>
</feature>
<keyword evidence="5" id="KW-1185">Reference proteome</keyword>
<dbReference type="Gene3D" id="1.10.260.40">
    <property type="entry name" value="lambda repressor-like DNA-binding domains"/>
    <property type="match status" value="1"/>
</dbReference>
<dbReference type="GO" id="GO:0003677">
    <property type="term" value="F:DNA binding"/>
    <property type="evidence" value="ECO:0007669"/>
    <property type="project" value="InterPro"/>
</dbReference>
<keyword evidence="2" id="KW-0472">Membrane</keyword>
<protein>
    <submittedName>
        <fullName evidence="4">DUF4115 domain-containing protein</fullName>
    </submittedName>
</protein>
<evidence type="ECO:0000256" key="2">
    <source>
        <dbReference type="SAM" id="Phobius"/>
    </source>
</evidence>
<dbReference type="PANTHER" id="PTHR34475">
    <property type="match status" value="1"/>
</dbReference>
<evidence type="ECO:0000313" key="4">
    <source>
        <dbReference type="EMBL" id="KAA5606452.1"/>
    </source>
</evidence>
<dbReference type="InterPro" id="IPR050400">
    <property type="entry name" value="Bact_Cytoskel_RodZ"/>
</dbReference>
<keyword evidence="2" id="KW-0812">Transmembrane</keyword>
<dbReference type="InterPro" id="IPR010982">
    <property type="entry name" value="Lambda_DNA-bd_dom_sf"/>
</dbReference>
<dbReference type="AlphaFoldDB" id="A0A5M6IEC6"/>
<dbReference type="RefSeq" id="WP_150061521.1">
    <property type="nucleotide sequence ID" value="NZ_JACHII010000006.1"/>
</dbReference>
<accession>A0A5M6IEC6</accession>
<dbReference type="OrthoDB" id="9790252at2"/>
<dbReference type="PANTHER" id="PTHR34475:SF1">
    <property type="entry name" value="CYTOSKELETON PROTEIN RODZ"/>
    <property type="match status" value="1"/>
</dbReference>